<proteinExistence type="predicted"/>
<reference evidence="5 6" key="1">
    <citation type="journal article" date="2014" name="BMC Genomics">
        <title>Comparative genome sequencing reveals chemotype-specific gene clusters in the toxigenic black mold Stachybotrys.</title>
        <authorList>
            <person name="Semeiks J."/>
            <person name="Borek D."/>
            <person name="Otwinowski Z."/>
            <person name="Grishin N.V."/>
        </authorList>
    </citation>
    <scope>NUCLEOTIDE SEQUENCE [LARGE SCALE GENOMIC DNA]</scope>
    <source>
        <strain evidence="6">CBS 109288 / IBT 7711</strain>
    </source>
</reference>
<dbReference type="Pfam" id="PF24809">
    <property type="entry name" value="DUF7708"/>
    <property type="match status" value="1"/>
</dbReference>
<keyword evidence="6" id="KW-1185">Reference proteome</keyword>
<dbReference type="SUPFAM" id="SSF52540">
    <property type="entry name" value="P-loop containing nucleoside triphosphate hydrolases"/>
    <property type="match status" value="1"/>
</dbReference>
<feature type="domain" description="Nephrocystin 3-like N-terminal" evidence="4">
    <location>
        <begin position="267"/>
        <end position="437"/>
    </location>
</feature>
<protein>
    <recommendedName>
        <fullName evidence="7">NACHT domain-containing protein</fullName>
    </recommendedName>
</protein>
<dbReference type="InterPro" id="IPR056884">
    <property type="entry name" value="NPHP3-like_N"/>
</dbReference>
<keyword evidence="1" id="KW-0677">Repeat</keyword>
<evidence type="ECO:0000259" key="4">
    <source>
        <dbReference type="Pfam" id="PF24883"/>
    </source>
</evidence>
<sequence>MPPPAVHALARQTISGAFKELEKIIAPGDARDFSIATLQQIKIDVLKIEDELAARQSLRNMRRLAPLFQGLEHYARVMDVLCNGTPFLSWAWAPISLILRIASEHLEAFDLIIRGYSRIGECLGRFTVLGSTFRSNQDFQQTLAVFYADILEFHKHAYKFVRRSSWKLFFVTSWNRFQRRFDNIFEDLQRHEALIDKEANAYNIVEAKQMRQEIRSWREESNEKLERAEKEQSMKQYDWIVSWLKFDESDQLNIFHTLLEETTKYPGTCDWLLRNRKMALMLQSKPDIPLLRIEGAVGTGKSILASSIVNFTQSAGSLVLSHFCNYAYSSSTKYEFILRSLLLQLVRRDGHLASHVYESYVLGKKAPGLPVLESLLKLLLSSISHEPQKVSYAWIVIDGIHECEPLVQSKIFSLVSQVTSRTTNFDQVFCKALLFSRFSDSSTPKLRKSQLISLTEEKKNIGESIRRYSTQRLRSIYSRFEQMSLTRNDIREIEDAITQKADGMILYARLVLDYLSSNVFFSGEEIKRSVYTLPARLSEFKIMTQILVRLDNRSVDRVKSALGWIAFSKRPLSKTEFLSAIAFSSGDFSITNTAPQFLLDICATLIVERPDSKLGFIHLSVKEFLQSPSSNLVLIERDCLLQHGVASVTCLRAGIEAFTNGPPHEPVLLGVIRGLHGFHLYAKEFWTDYLLSLLPSIADSGSATSSLFTLAHEFATKLNQLSKGATKSGKPLDNVHFEDQKSTKFLDERIGSLRSPLLQVVIDGCLNARSEEQLEARLRQMEARSQSMDDFATSPIPSPQEGVSLVLQEYQASIRYLLDQSDYPGITAVEFESFKQQSRNNAYTCRIKGCIRASDGFERPKECYEHEILHVRRLSCTYPRCQYPPFISSRALKTHINKTHKATTKRVSIRKFSTRDQSDIHLQSQLLEVHNPLLQQQQMLQRDYPIAIEYATTTATATAAAAASTAVPCARPRTRFNIGRTEPDDESEALPASTTRPPTPQQSRRAQQVQQKHKPSPLLTSEQLASLTPGQPARNEEILKNDEDRRTQARERLRALGNKEMRQFNSEKMPNIIMTPQEHSKTAEKLTRIVNDIGKVGRGLRAWYALVRDDNRARLFFRAVELSWLDFVQLGRT</sequence>
<dbReference type="EMBL" id="KL647944">
    <property type="protein sequence ID" value="KEY72976.1"/>
    <property type="molecule type" value="Genomic_DNA"/>
</dbReference>
<feature type="region of interest" description="Disordered" evidence="2">
    <location>
        <begin position="973"/>
        <end position="1046"/>
    </location>
</feature>
<dbReference type="Pfam" id="PF24883">
    <property type="entry name" value="NPHP3_N"/>
    <property type="match status" value="1"/>
</dbReference>
<organism evidence="5 6">
    <name type="scientific">Stachybotrys chartarum (strain CBS 109288 / IBT 7711)</name>
    <name type="common">Toxic black mold</name>
    <name type="synonym">Stilbospora chartarum</name>
    <dbReference type="NCBI Taxonomy" id="1280523"/>
    <lineage>
        <taxon>Eukaryota</taxon>
        <taxon>Fungi</taxon>
        <taxon>Dikarya</taxon>
        <taxon>Ascomycota</taxon>
        <taxon>Pezizomycotina</taxon>
        <taxon>Sordariomycetes</taxon>
        <taxon>Hypocreomycetidae</taxon>
        <taxon>Hypocreales</taxon>
        <taxon>Stachybotryaceae</taxon>
        <taxon>Stachybotrys</taxon>
    </lineage>
</organism>
<evidence type="ECO:0000259" key="3">
    <source>
        <dbReference type="Pfam" id="PF24809"/>
    </source>
</evidence>
<feature type="domain" description="DUF7708" evidence="3">
    <location>
        <begin position="67"/>
        <end position="203"/>
    </location>
</feature>
<dbReference type="PANTHER" id="PTHR10039">
    <property type="entry name" value="AMELOGENIN"/>
    <property type="match status" value="1"/>
</dbReference>
<dbReference type="AlphaFoldDB" id="A0A084B5Z7"/>
<dbReference type="OrthoDB" id="7464126at2759"/>
<evidence type="ECO:0000313" key="6">
    <source>
        <dbReference type="Proteomes" id="UP000028045"/>
    </source>
</evidence>
<name>A0A084B5Z7_STACB</name>
<feature type="compositionally biased region" description="Low complexity" evidence="2">
    <location>
        <begin position="1001"/>
        <end position="1010"/>
    </location>
</feature>
<dbReference type="InterPro" id="IPR056125">
    <property type="entry name" value="DUF7708"/>
</dbReference>
<feature type="compositionally biased region" description="Basic and acidic residues" evidence="2">
    <location>
        <begin position="1034"/>
        <end position="1046"/>
    </location>
</feature>
<dbReference type="InterPro" id="IPR027417">
    <property type="entry name" value="P-loop_NTPase"/>
</dbReference>
<evidence type="ECO:0000256" key="1">
    <source>
        <dbReference type="ARBA" id="ARBA00022737"/>
    </source>
</evidence>
<accession>A0A084B5Z7</accession>
<evidence type="ECO:0000256" key="2">
    <source>
        <dbReference type="SAM" id="MobiDB-lite"/>
    </source>
</evidence>
<evidence type="ECO:0008006" key="7">
    <source>
        <dbReference type="Google" id="ProtNLM"/>
    </source>
</evidence>
<gene>
    <name evidence="5" type="ORF">S7711_04649</name>
</gene>
<feature type="compositionally biased region" description="Polar residues" evidence="2">
    <location>
        <begin position="1018"/>
        <end position="1029"/>
    </location>
</feature>
<dbReference type="Proteomes" id="UP000028045">
    <property type="component" value="Unassembled WGS sequence"/>
</dbReference>
<dbReference type="PANTHER" id="PTHR10039:SF14">
    <property type="entry name" value="NACHT DOMAIN-CONTAINING PROTEIN"/>
    <property type="match status" value="1"/>
</dbReference>
<evidence type="ECO:0000313" key="5">
    <source>
        <dbReference type="EMBL" id="KEY72976.1"/>
    </source>
</evidence>
<dbReference type="HOGENOM" id="CLU_002406_0_0_1"/>